<name>A0ABD1F3H9_HYPHA</name>
<sequence length="117" mass="12967">MCPRVISLLLVLIVINGIMAKSGCSLYGHSCYGGNGKRANLMDSGTSKDNSVADLERPLYVWRESSGSLDNANLPVKSFRLSKGLADEQQQQQQINKFMKILVSNYLKQLNSEELDN</sequence>
<evidence type="ECO:0000256" key="1">
    <source>
        <dbReference type="SAM" id="SignalP"/>
    </source>
</evidence>
<dbReference type="EMBL" id="JBDJPC010000003">
    <property type="protein sequence ID" value="KAL1509807.1"/>
    <property type="molecule type" value="Genomic_DNA"/>
</dbReference>
<keyword evidence="1" id="KW-0732">Signal</keyword>
<gene>
    <name evidence="2" type="ORF">ABEB36_004488</name>
</gene>
<evidence type="ECO:0000313" key="3">
    <source>
        <dbReference type="Proteomes" id="UP001566132"/>
    </source>
</evidence>
<organism evidence="2 3">
    <name type="scientific">Hypothenemus hampei</name>
    <name type="common">Coffee berry borer</name>
    <dbReference type="NCBI Taxonomy" id="57062"/>
    <lineage>
        <taxon>Eukaryota</taxon>
        <taxon>Metazoa</taxon>
        <taxon>Ecdysozoa</taxon>
        <taxon>Arthropoda</taxon>
        <taxon>Hexapoda</taxon>
        <taxon>Insecta</taxon>
        <taxon>Pterygota</taxon>
        <taxon>Neoptera</taxon>
        <taxon>Endopterygota</taxon>
        <taxon>Coleoptera</taxon>
        <taxon>Polyphaga</taxon>
        <taxon>Cucujiformia</taxon>
        <taxon>Curculionidae</taxon>
        <taxon>Scolytinae</taxon>
        <taxon>Hypothenemus</taxon>
    </lineage>
</organism>
<evidence type="ECO:0000313" key="2">
    <source>
        <dbReference type="EMBL" id="KAL1509807.1"/>
    </source>
</evidence>
<proteinExistence type="predicted"/>
<keyword evidence="3" id="KW-1185">Reference proteome</keyword>
<comment type="caution">
    <text evidence="2">The sequence shown here is derived from an EMBL/GenBank/DDBJ whole genome shotgun (WGS) entry which is preliminary data.</text>
</comment>
<reference evidence="2 3" key="1">
    <citation type="submission" date="2024-05" db="EMBL/GenBank/DDBJ databases">
        <title>Genetic variation in Jamaican populations of the coffee berry borer (Hypothenemus hampei).</title>
        <authorList>
            <person name="Errbii M."/>
            <person name="Myrie A."/>
        </authorList>
    </citation>
    <scope>NUCLEOTIDE SEQUENCE [LARGE SCALE GENOMIC DNA]</scope>
    <source>
        <strain evidence="2">JA-Hopewell-2020-01-JO</strain>
        <tissue evidence="2">Whole body</tissue>
    </source>
</reference>
<dbReference type="Proteomes" id="UP001566132">
    <property type="component" value="Unassembled WGS sequence"/>
</dbReference>
<feature type="chain" id="PRO_5044835646" evidence="1">
    <location>
        <begin position="21"/>
        <end position="117"/>
    </location>
</feature>
<feature type="signal peptide" evidence="1">
    <location>
        <begin position="1"/>
        <end position="20"/>
    </location>
</feature>
<protein>
    <submittedName>
        <fullName evidence="2">Uncharacterized protein</fullName>
    </submittedName>
</protein>
<accession>A0ABD1F3H9</accession>
<dbReference type="AlphaFoldDB" id="A0ABD1F3H9"/>